<feature type="transmembrane region" description="Helical" evidence="6">
    <location>
        <begin position="21"/>
        <end position="40"/>
    </location>
</feature>
<dbReference type="InterPro" id="IPR051791">
    <property type="entry name" value="Pra-immunoreactive"/>
</dbReference>
<keyword evidence="3 6" id="KW-0812">Transmembrane</keyword>
<dbReference type="PANTHER" id="PTHR36115">
    <property type="entry name" value="PROLINE-RICH ANTIGEN HOMOLOG-RELATED"/>
    <property type="match status" value="1"/>
</dbReference>
<feature type="domain" description="RDD" evidence="7">
    <location>
        <begin position="15"/>
        <end position="163"/>
    </location>
</feature>
<evidence type="ECO:0000256" key="5">
    <source>
        <dbReference type="ARBA" id="ARBA00023136"/>
    </source>
</evidence>
<evidence type="ECO:0000256" key="2">
    <source>
        <dbReference type="ARBA" id="ARBA00022475"/>
    </source>
</evidence>
<keyword evidence="4 6" id="KW-1133">Transmembrane helix</keyword>
<dbReference type="Pfam" id="PF06271">
    <property type="entry name" value="RDD"/>
    <property type="match status" value="1"/>
</dbReference>
<keyword evidence="9" id="KW-1185">Reference proteome</keyword>
<evidence type="ECO:0000256" key="6">
    <source>
        <dbReference type="SAM" id="Phobius"/>
    </source>
</evidence>
<feature type="transmembrane region" description="Helical" evidence="6">
    <location>
        <begin position="60"/>
        <end position="77"/>
    </location>
</feature>
<feature type="transmembrane region" description="Helical" evidence="6">
    <location>
        <begin position="107"/>
        <end position="126"/>
    </location>
</feature>
<evidence type="ECO:0000256" key="3">
    <source>
        <dbReference type="ARBA" id="ARBA00022692"/>
    </source>
</evidence>
<evidence type="ECO:0000313" key="8">
    <source>
        <dbReference type="EMBL" id="AWB33747.1"/>
    </source>
</evidence>
<feature type="transmembrane region" description="Helical" evidence="6">
    <location>
        <begin position="132"/>
        <end position="150"/>
    </location>
</feature>
<dbReference type="InterPro" id="IPR010432">
    <property type="entry name" value="RDD"/>
</dbReference>
<dbReference type="RefSeq" id="WP_108621176.1">
    <property type="nucleotide sequence ID" value="NZ_CP028901.1"/>
</dbReference>
<dbReference type="EMBL" id="CP028901">
    <property type="protein sequence ID" value="AWB33747.1"/>
    <property type="molecule type" value="Genomic_DNA"/>
</dbReference>
<evidence type="ECO:0000259" key="7">
    <source>
        <dbReference type="Pfam" id="PF06271"/>
    </source>
</evidence>
<dbReference type="KEGG" id="boz:DBV39_08560"/>
<sequence>MSLSVPSPSHTLPEASRGKRFASMMYEGVLLFAVVFIADYLFDALTQSRHGLTLRLERQVILFLAIGVYFFICWRAGGQTLPMKAWHIKLVSQDTSRPSAVQLVGRYMASWIVPLVGMAMIHAVVLSTGLRAIYLFAVGAPFLIFIPTWFRRDGQFLHDVICGTRIVDIRQAIGA</sequence>
<keyword evidence="2" id="KW-1003">Cell membrane</keyword>
<dbReference type="Proteomes" id="UP000244571">
    <property type="component" value="Chromosome"/>
</dbReference>
<organism evidence="8 9">
    <name type="scientific">Orrella marina</name>
    <dbReference type="NCBI Taxonomy" id="2163011"/>
    <lineage>
        <taxon>Bacteria</taxon>
        <taxon>Pseudomonadati</taxon>
        <taxon>Pseudomonadota</taxon>
        <taxon>Betaproteobacteria</taxon>
        <taxon>Burkholderiales</taxon>
        <taxon>Alcaligenaceae</taxon>
        <taxon>Orrella</taxon>
    </lineage>
</organism>
<evidence type="ECO:0000313" key="9">
    <source>
        <dbReference type="Proteomes" id="UP000244571"/>
    </source>
</evidence>
<evidence type="ECO:0000256" key="4">
    <source>
        <dbReference type="ARBA" id="ARBA00022989"/>
    </source>
</evidence>
<dbReference type="PANTHER" id="PTHR36115:SF10">
    <property type="entry name" value="RDD DOMAIN-CONTAINING PROTEIN"/>
    <property type="match status" value="1"/>
</dbReference>
<reference evidence="8 9" key="1">
    <citation type="submission" date="2018-04" db="EMBL/GenBank/DDBJ databases">
        <title>Bordetella sp. HZ20 isolated from seawater.</title>
        <authorList>
            <person name="Sun C."/>
        </authorList>
    </citation>
    <scope>NUCLEOTIDE SEQUENCE [LARGE SCALE GENOMIC DNA]</scope>
    <source>
        <strain evidence="8 9">HZ20</strain>
    </source>
</reference>
<proteinExistence type="predicted"/>
<protein>
    <submittedName>
        <fullName evidence="8">RDD family protein</fullName>
    </submittedName>
</protein>
<dbReference type="OrthoDB" id="5298807at2"/>
<dbReference type="GO" id="GO:0005886">
    <property type="term" value="C:plasma membrane"/>
    <property type="evidence" value="ECO:0007669"/>
    <property type="project" value="UniProtKB-SubCell"/>
</dbReference>
<gene>
    <name evidence="8" type="ORF">DBV39_08560</name>
</gene>
<comment type="subcellular location">
    <subcellularLocation>
        <location evidence="1">Cell membrane</location>
        <topology evidence="1">Multi-pass membrane protein</topology>
    </subcellularLocation>
</comment>
<accession>A0A2R4XIU6</accession>
<keyword evidence="5 6" id="KW-0472">Membrane</keyword>
<name>A0A2R4XIU6_9BURK</name>
<evidence type="ECO:0000256" key="1">
    <source>
        <dbReference type="ARBA" id="ARBA00004651"/>
    </source>
</evidence>
<dbReference type="AlphaFoldDB" id="A0A2R4XIU6"/>